<dbReference type="AlphaFoldDB" id="A0A9Q1KG66"/>
<dbReference type="PANTHER" id="PTHR32054">
    <property type="entry name" value="HEAVY CHAIN, PUTATIVE, EXPRESSED-RELATED-RELATED"/>
    <property type="match status" value="1"/>
</dbReference>
<feature type="region of interest" description="Disordered" evidence="4">
    <location>
        <begin position="129"/>
        <end position="148"/>
    </location>
</feature>
<comment type="similarity">
    <text evidence="1">Belongs to the WEB family.</text>
</comment>
<dbReference type="GO" id="GO:0005829">
    <property type="term" value="C:cytosol"/>
    <property type="evidence" value="ECO:0007669"/>
    <property type="project" value="TreeGrafter"/>
</dbReference>
<feature type="compositionally biased region" description="Polar residues" evidence="4">
    <location>
        <begin position="1"/>
        <end position="14"/>
    </location>
</feature>
<gene>
    <name evidence="5" type="ORF">Cgig2_003701</name>
</gene>
<keyword evidence="2 3" id="KW-0175">Coiled coil</keyword>
<evidence type="ECO:0000313" key="5">
    <source>
        <dbReference type="EMBL" id="KAJ8442657.1"/>
    </source>
</evidence>
<dbReference type="Proteomes" id="UP001153076">
    <property type="component" value="Unassembled WGS sequence"/>
</dbReference>
<proteinExistence type="inferred from homology"/>
<evidence type="ECO:0000313" key="6">
    <source>
        <dbReference type="Proteomes" id="UP001153076"/>
    </source>
</evidence>
<keyword evidence="6" id="KW-1185">Reference proteome</keyword>
<dbReference type="EMBL" id="JAKOGI010000137">
    <property type="protein sequence ID" value="KAJ8442657.1"/>
    <property type="molecule type" value="Genomic_DNA"/>
</dbReference>
<protein>
    <recommendedName>
        <fullName evidence="7">WEB family protein</fullName>
    </recommendedName>
</protein>
<feature type="region of interest" description="Disordered" evidence="4">
    <location>
        <begin position="1"/>
        <end position="35"/>
    </location>
</feature>
<feature type="region of interest" description="Disordered" evidence="4">
    <location>
        <begin position="484"/>
        <end position="528"/>
    </location>
</feature>
<evidence type="ECO:0000256" key="1">
    <source>
        <dbReference type="ARBA" id="ARBA00005485"/>
    </source>
</evidence>
<dbReference type="InterPro" id="IPR008545">
    <property type="entry name" value="Web"/>
</dbReference>
<feature type="coiled-coil region" evidence="3">
    <location>
        <begin position="195"/>
        <end position="222"/>
    </location>
</feature>
<comment type="caution">
    <text evidence="5">The sequence shown here is derived from an EMBL/GenBank/DDBJ whole genome shotgun (WGS) entry which is preliminary data.</text>
</comment>
<name>A0A9Q1KG66_9CARY</name>
<feature type="compositionally biased region" description="Basic and acidic residues" evidence="4">
    <location>
        <begin position="506"/>
        <end position="526"/>
    </location>
</feature>
<evidence type="ECO:0000256" key="4">
    <source>
        <dbReference type="SAM" id="MobiDB-lite"/>
    </source>
</evidence>
<dbReference type="Pfam" id="PF05701">
    <property type="entry name" value="WEMBL"/>
    <property type="match status" value="2"/>
</dbReference>
<dbReference type="PANTHER" id="PTHR32054:SF4">
    <property type="entry name" value="OS07G0677900 PROTEIN"/>
    <property type="match status" value="1"/>
</dbReference>
<dbReference type="GO" id="GO:0009904">
    <property type="term" value="P:chloroplast accumulation movement"/>
    <property type="evidence" value="ECO:0007669"/>
    <property type="project" value="TreeGrafter"/>
</dbReference>
<organism evidence="5 6">
    <name type="scientific">Carnegiea gigantea</name>
    <dbReference type="NCBI Taxonomy" id="171969"/>
    <lineage>
        <taxon>Eukaryota</taxon>
        <taxon>Viridiplantae</taxon>
        <taxon>Streptophyta</taxon>
        <taxon>Embryophyta</taxon>
        <taxon>Tracheophyta</taxon>
        <taxon>Spermatophyta</taxon>
        <taxon>Magnoliopsida</taxon>
        <taxon>eudicotyledons</taxon>
        <taxon>Gunneridae</taxon>
        <taxon>Pentapetalae</taxon>
        <taxon>Caryophyllales</taxon>
        <taxon>Cactineae</taxon>
        <taxon>Cactaceae</taxon>
        <taxon>Cactoideae</taxon>
        <taxon>Echinocereeae</taxon>
        <taxon>Carnegiea</taxon>
    </lineage>
</organism>
<reference evidence="5" key="1">
    <citation type="submission" date="2022-04" db="EMBL/GenBank/DDBJ databases">
        <title>Carnegiea gigantea Genome sequencing and assembly v2.</title>
        <authorList>
            <person name="Copetti D."/>
            <person name="Sanderson M.J."/>
            <person name="Burquez A."/>
            <person name="Wojciechowski M.F."/>
        </authorList>
    </citation>
    <scope>NUCLEOTIDE SEQUENCE</scope>
    <source>
        <strain evidence="5">SGP5-SGP5p</strain>
        <tissue evidence="5">Aerial part</tissue>
    </source>
</reference>
<feature type="compositionally biased region" description="Basic and acidic residues" evidence="4">
    <location>
        <begin position="400"/>
        <end position="413"/>
    </location>
</feature>
<accession>A0A9Q1KG66</accession>
<feature type="region of interest" description="Disordered" evidence="4">
    <location>
        <begin position="400"/>
        <end position="444"/>
    </location>
</feature>
<dbReference type="OrthoDB" id="649232at2759"/>
<evidence type="ECO:0000256" key="3">
    <source>
        <dbReference type="SAM" id="Coils"/>
    </source>
</evidence>
<evidence type="ECO:0008006" key="7">
    <source>
        <dbReference type="Google" id="ProtNLM"/>
    </source>
</evidence>
<sequence>MAATVDSGTQTSDVGSDEEFDPSIGNASPRVVIDTSPPFGSVEEAVIRFGGRGFWIPRPFLHVTPPPLPQQVPKDSDVDKLEERAAAMLKDLDTKEQETLGILKELELTKRLVEELKLKLPKEAPVCESIPPSRFDGQSSTPPRERVAKDPVGSAMKHAAKPEEFSNSLPLSTAGLIMKELKQAKLNLYQSTNDLAAIRASVESLSKKMEKEKEVVEKAREMHTTMNDQMRPSIQLRNDAETLGGSVNPLVISRELRELNYEAEQFMKTAEAARSEVLQAMSDIEQTKSGLKVIEMRWVAAKKLEEAARAAESLALAEIRCLSNNESMVSETYNHQRPARISLSLEEYSALTDKARKAETLLKRKDFDPFRRIEEATEEKLSKMGWDEVLGRVEAMNRRKFSADQDQAPRRLGSEPPQRKPPVAPHNDFRNSFQSRPRRDSKLLDANEFEFMTNESNDTRLRQPTTSIGDILSQKLVLRDDLEVERPEEEETRRQRVSLNQMLRRQRGETSPPKKSEKEHSGESNSRHFFSKRKALGFIHISLPISKQSKNKIQALNLW</sequence>
<evidence type="ECO:0000256" key="2">
    <source>
        <dbReference type="ARBA" id="ARBA00023054"/>
    </source>
</evidence>
<dbReference type="GO" id="GO:0009903">
    <property type="term" value="P:chloroplast avoidance movement"/>
    <property type="evidence" value="ECO:0007669"/>
    <property type="project" value="TreeGrafter"/>
</dbReference>